<dbReference type="AlphaFoldDB" id="A0A5J5CT10"/>
<sequence length="76" mass="8769">MMRDIKHRTDNIDLGISHVTQSEKKGKAFWEYMTSKVTSVTRDSRRAELEKELAGVLKDTLRGLQKLDCFLDALEN</sequence>
<name>A0A5J5CT10_9PERO</name>
<gene>
    <name evidence="1" type="ORF">FQN60_004186</name>
</gene>
<feature type="non-terminal residue" evidence="1">
    <location>
        <position position="76"/>
    </location>
</feature>
<dbReference type="EMBL" id="VOFY01000015">
    <property type="protein sequence ID" value="KAA8585492.1"/>
    <property type="molecule type" value="Genomic_DNA"/>
</dbReference>
<dbReference type="Proteomes" id="UP000327493">
    <property type="component" value="Chromosome 15"/>
</dbReference>
<reference evidence="1 2" key="1">
    <citation type="submission" date="2019-08" db="EMBL/GenBank/DDBJ databases">
        <title>A chromosome-level genome assembly, high-density linkage maps, and genome scans reveal the genomic architecture of hybrid incompatibilities underlying speciation via character displacement in darters (Percidae: Etheostominae).</title>
        <authorList>
            <person name="Moran R.L."/>
            <person name="Catchen J.M."/>
            <person name="Fuller R.C."/>
        </authorList>
    </citation>
    <scope>NUCLEOTIDE SEQUENCE [LARGE SCALE GENOMIC DNA]</scope>
    <source>
        <strain evidence="1">EspeVRDwgs_2016</strain>
        <tissue evidence="1">Muscle</tissue>
    </source>
</reference>
<proteinExistence type="predicted"/>
<protein>
    <submittedName>
        <fullName evidence="1">Uncharacterized protein</fullName>
    </submittedName>
</protein>
<organism evidence="1 2">
    <name type="scientific">Etheostoma spectabile</name>
    <name type="common">orangethroat darter</name>
    <dbReference type="NCBI Taxonomy" id="54343"/>
    <lineage>
        <taxon>Eukaryota</taxon>
        <taxon>Metazoa</taxon>
        <taxon>Chordata</taxon>
        <taxon>Craniata</taxon>
        <taxon>Vertebrata</taxon>
        <taxon>Euteleostomi</taxon>
        <taxon>Actinopterygii</taxon>
        <taxon>Neopterygii</taxon>
        <taxon>Teleostei</taxon>
        <taxon>Neoteleostei</taxon>
        <taxon>Acanthomorphata</taxon>
        <taxon>Eupercaria</taxon>
        <taxon>Perciformes</taxon>
        <taxon>Percoidei</taxon>
        <taxon>Percidae</taxon>
        <taxon>Etheostomatinae</taxon>
        <taxon>Etheostoma</taxon>
    </lineage>
</organism>
<accession>A0A5J5CT10</accession>
<keyword evidence="2" id="KW-1185">Reference proteome</keyword>
<evidence type="ECO:0000313" key="1">
    <source>
        <dbReference type="EMBL" id="KAA8585492.1"/>
    </source>
</evidence>
<comment type="caution">
    <text evidence="1">The sequence shown here is derived from an EMBL/GenBank/DDBJ whole genome shotgun (WGS) entry which is preliminary data.</text>
</comment>
<evidence type="ECO:0000313" key="2">
    <source>
        <dbReference type="Proteomes" id="UP000327493"/>
    </source>
</evidence>